<dbReference type="HOGENOM" id="CLU_573489_0_0_5"/>
<dbReference type="SUPFAM" id="SSF53955">
    <property type="entry name" value="Lysozyme-like"/>
    <property type="match status" value="1"/>
</dbReference>
<evidence type="ECO:0000313" key="3">
    <source>
        <dbReference type="Proteomes" id="UP000007460"/>
    </source>
</evidence>
<keyword evidence="3" id="KW-1185">Reference proteome</keyword>
<dbReference type="Gene3D" id="1.10.530.10">
    <property type="match status" value="1"/>
</dbReference>
<accession>D5BQQ9</accession>
<dbReference type="EMBL" id="CP001751">
    <property type="protein sequence ID" value="ADE38623.1"/>
    <property type="molecule type" value="Genomic_DNA"/>
</dbReference>
<keyword evidence="2" id="KW-0969">Cilium</keyword>
<proteinExistence type="predicted"/>
<keyword evidence="2" id="KW-0282">Flagellum</keyword>
<keyword evidence="2" id="KW-0966">Cell projection</keyword>
<reference evidence="2 3" key="1">
    <citation type="journal article" date="2010" name="J. Bacteriol.">
        <title>Complete genome sequence of "Candidatus Puniceispirillum marinum" IMCC1322, a representative of the SAR116 clade in the Alphaproteobacteria.</title>
        <authorList>
            <person name="Oh H.M."/>
            <person name="Kwon K.K."/>
            <person name="Kang I."/>
            <person name="Kang S.G."/>
            <person name="Lee J.H."/>
            <person name="Kim S.J."/>
            <person name="Cho J.C."/>
        </authorList>
    </citation>
    <scope>NUCLEOTIDE SEQUENCE [LARGE SCALE GENOMIC DNA]</scope>
    <source>
        <strain evidence="2 3">IMCC1322</strain>
    </source>
</reference>
<organism evidence="2 3">
    <name type="scientific">Puniceispirillum marinum (strain IMCC1322)</name>
    <dbReference type="NCBI Taxonomy" id="488538"/>
    <lineage>
        <taxon>Bacteria</taxon>
        <taxon>Pseudomonadati</taxon>
        <taxon>Pseudomonadota</taxon>
        <taxon>Alphaproteobacteria</taxon>
        <taxon>Candidatus Puniceispirillales</taxon>
        <taxon>Candidatus Puniceispirillaceae</taxon>
        <taxon>Candidatus Puniceispirillum</taxon>
    </lineage>
</organism>
<dbReference type="AlphaFoldDB" id="D5BQQ9"/>
<dbReference type="KEGG" id="apb:SAR116_0380"/>
<dbReference type="STRING" id="488538.SAR116_0380"/>
<sequence length="476" mass="51579">MPRNISVEDVQDPTKARQLAGKYITGYTNHHQFRTPLEQMVAYNWGPDNAKNWISEGSDISKLPKETRDYISRAASFLQTAQTGNNEMTMNNDGYGLMRQLGYSEAQIADAKRRGVPAEYFDAVSGFNKTNASTQPALDMTTRNQPVTTNQVETPLPILSTRQNAVASQPSNNPTAILSRASNTPSGTVSDNSPSIISRIGNAVVGTANASDINTNQVQEPFVREPILDAGLQTVSAYSGPITGNRRDKSMMAMPSDKIGLNEAMIRIGGNILGASRDGGMAALNAGTNTFGDIQDYNRTMALEAYDRSLDASATNAADTNEAIMQVSKYDETLDNFEKASGFFGAGQPGLTGLVQGTIGSFWDRTVGDSDKAAKRLLLERLRVDDLLLRIAQTKGAISNKEMEIFAQPAPKMTDDDGLWERWIDQRIEAIRTVRNNLAAINQLPSRQGSSGGSVSPNAAAVPITDAQQDLLNKYK</sequence>
<evidence type="ECO:0000313" key="2">
    <source>
        <dbReference type="EMBL" id="ADE38623.1"/>
    </source>
</evidence>
<evidence type="ECO:0000256" key="1">
    <source>
        <dbReference type="SAM" id="MobiDB-lite"/>
    </source>
</evidence>
<gene>
    <name evidence="2" type="ordered locus">SAR116_0380</name>
</gene>
<name>D5BQQ9_PUNMI</name>
<protein>
    <submittedName>
        <fullName evidence="2">Flagellar hook-associated protein</fullName>
    </submittedName>
</protein>
<feature type="region of interest" description="Disordered" evidence="1">
    <location>
        <begin position="164"/>
        <end position="194"/>
    </location>
</feature>
<dbReference type="Proteomes" id="UP000007460">
    <property type="component" value="Chromosome"/>
</dbReference>
<dbReference type="InterPro" id="IPR023346">
    <property type="entry name" value="Lysozyme-like_dom_sf"/>
</dbReference>